<feature type="domain" description="Antistasin-like" evidence="5">
    <location>
        <begin position="288"/>
        <end position="314"/>
    </location>
</feature>
<dbReference type="PROSITE" id="PS51252">
    <property type="entry name" value="ANTISTASIN"/>
    <property type="match status" value="3"/>
</dbReference>
<organism evidence="6 7">
    <name type="scientific">Rhynocoris fuscipes</name>
    <dbReference type="NCBI Taxonomy" id="488301"/>
    <lineage>
        <taxon>Eukaryota</taxon>
        <taxon>Metazoa</taxon>
        <taxon>Ecdysozoa</taxon>
        <taxon>Arthropoda</taxon>
        <taxon>Hexapoda</taxon>
        <taxon>Insecta</taxon>
        <taxon>Pterygota</taxon>
        <taxon>Neoptera</taxon>
        <taxon>Paraneoptera</taxon>
        <taxon>Hemiptera</taxon>
        <taxon>Heteroptera</taxon>
        <taxon>Panheteroptera</taxon>
        <taxon>Cimicomorpha</taxon>
        <taxon>Reduviidae</taxon>
        <taxon>Harpactorinae</taxon>
        <taxon>Harpactorini</taxon>
        <taxon>Rhynocoris</taxon>
    </lineage>
</organism>
<dbReference type="InterPro" id="IPR052624">
    <property type="entry name" value="CRIM1"/>
</dbReference>
<dbReference type="AlphaFoldDB" id="A0AAW1DL39"/>
<sequence length="690" mass="75716">MPEERNCTGVECPVDVTCPSDSLKLPRRHIEGECCGIPGGCECLPAPCPKPDCQPGFKEKVIQPGTNKPGSCCPIYECQPYKKEAVRNTCKHEGKEIADGEKWKRGNCQECVCTKGEIHCTKSVECPPLPKNCHFTAYTESSCCPLCYHDETVKELAPPEGCKSGRGIIFKNDQSWYEDECTKCTCVKGEAKCLAAFCITNTCQNATWEEGDCCPRCNGDSLVITPLHCPQDIRCNMKCKNGFVKDDSNCFICKCKEDECKLQCPNGFLKDENGIEICECVDVKTTECPSLSNCHKKCKYGYKLNKQGCPICKCDHACKSVDHSCKKNCPHGLQIDHKGCLICKCRGSPYNSETNTSLQVEQECNTDVDIWRDDGEAWNDGCRQCYCHKGKEMCALIACPKLDCPDPVVTKKSCCPTCPGNDTRLATQVVCYGPDGLLKLEGESWSVGCVNCICHGGRVMCNREVCPPAPCSHPLPPQPGECCPTCTEDMQPVVTSLQGCGDDRPAGSTWREGNCVSCICANGIASCFTETCHQVDINCKTPLQVKNLCCSICLDGSLHDEATCLVGNVTFNLGDQWEADKCKRCTCDQGRTVTCIQTMCETSCSNSNENSCCPKCKDSEGITDFLYMFLLCAVMCLCGAGMVFAGRLCCLRRHQLKICQPHPPAYPYKYVPTFEGPTTQTSPLTLKSPV</sequence>
<keyword evidence="3" id="KW-0472">Membrane</keyword>
<feature type="domain" description="VWFC" evidence="4">
    <location>
        <begin position="429"/>
        <end position="487"/>
    </location>
</feature>
<dbReference type="SUPFAM" id="SSF57262">
    <property type="entry name" value="Leech antihemostatic proteins"/>
    <property type="match status" value="2"/>
</dbReference>
<evidence type="ECO:0000313" key="6">
    <source>
        <dbReference type="EMBL" id="KAK9510415.1"/>
    </source>
</evidence>
<dbReference type="SUPFAM" id="SSF57603">
    <property type="entry name" value="FnI-like domain"/>
    <property type="match status" value="6"/>
</dbReference>
<keyword evidence="3" id="KW-0812">Transmembrane</keyword>
<dbReference type="InterPro" id="IPR011061">
    <property type="entry name" value="Hirudin/antistatin"/>
</dbReference>
<protein>
    <recommendedName>
        <fullName evidence="8">Cysteine-rich motor neuron 1 protein</fullName>
    </recommendedName>
</protein>
<keyword evidence="2" id="KW-0677">Repeat</keyword>
<dbReference type="GO" id="GO:0005886">
    <property type="term" value="C:plasma membrane"/>
    <property type="evidence" value="ECO:0007669"/>
    <property type="project" value="TreeGrafter"/>
</dbReference>
<evidence type="ECO:0000313" key="7">
    <source>
        <dbReference type="Proteomes" id="UP001461498"/>
    </source>
</evidence>
<dbReference type="SMART" id="SM00214">
    <property type="entry name" value="VWC"/>
    <property type="match status" value="6"/>
</dbReference>
<dbReference type="Gene3D" id="2.10.22.10">
    <property type="entry name" value="Antistasin, domain 1"/>
    <property type="match status" value="3"/>
</dbReference>
<dbReference type="Proteomes" id="UP001461498">
    <property type="component" value="Unassembled WGS sequence"/>
</dbReference>
<dbReference type="PROSITE" id="PS50184">
    <property type="entry name" value="VWFC_2"/>
    <property type="match status" value="5"/>
</dbReference>
<feature type="domain" description="VWFC" evidence="4">
    <location>
        <begin position="562"/>
        <end position="617"/>
    </location>
</feature>
<evidence type="ECO:0008006" key="8">
    <source>
        <dbReference type="Google" id="ProtNLM"/>
    </source>
</evidence>
<dbReference type="InterPro" id="IPR001007">
    <property type="entry name" value="VWF_dom"/>
</dbReference>
<evidence type="ECO:0000256" key="2">
    <source>
        <dbReference type="ARBA" id="ARBA00022737"/>
    </source>
</evidence>
<feature type="domain" description="Antistasin-like" evidence="5">
    <location>
        <begin position="229"/>
        <end position="255"/>
    </location>
</feature>
<keyword evidence="7" id="KW-1185">Reference proteome</keyword>
<feature type="transmembrane region" description="Helical" evidence="3">
    <location>
        <begin position="625"/>
        <end position="645"/>
    </location>
</feature>
<keyword evidence="1" id="KW-0732">Signal</keyword>
<dbReference type="PANTHER" id="PTHR46439:SF1">
    <property type="entry name" value="CYSTEINE-RICH MOTOR NEURON 1 PROTEIN"/>
    <property type="match status" value="1"/>
</dbReference>
<gene>
    <name evidence="6" type="ORF">O3M35_005207</name>
</gene>
<keyword evidence="3" id="KW-1133">Transmembrane helix</keyword>
<accession>A0AAW1DL39</accession>
<evidence type="ECO:0000256" key="3">
    <source>
        <dbReference type="SAM" id="Phobius"/>
    </source>
</evidence>
<dbReference type="PANTHER" id="PTHR46439">
    <property type="entry name" value="CYSTEINE-RICH MOTOR NEURON 1 PROTEIN"/>
    <property type="match status" value="1"/>
</dbReference>
<evidence type="ECO:0000256" key="1">
    <source>
        <dbReference type="ARBA" id="ARBA00022729"/>
    </source>
</evidence>
<evidence type="ECO:0000259" key="5">
    <source>
        <dbReference type="PROSITE" id="PS51252"/>
    </source>
</evidence>
<dbReference type="Pfam" id="PF02822">
    <property type="entry name" value="Antistasin"/>
    <property type="match status" value="3"/>
</dbReference>
<dbReference type="GO" id="GO:0004867">
    <property type="term" value="F:serine-type endopeptidase inhibitor activity"/>
    <property type="evidence" value="ECO:0007669"/>
    <property type="project" value="InterPro"/>
</dbReference>
<feature type="domain" description="VWFC" evidence="4">
    <location>
        <begin position="160"/>
        <end position="218"/>
    </location>
</feature>
<dbReference type="Gene3D" id="2.10.70.10">
    <property type="entry name" value="Complement Module, domain 1"/>
    <property type="match status" value="1"/>
</dbReference>
<comment type="caution">
    <text evidence="6">The sequence shown here is derived from an EMBL/GenBank/DDBJ whole genome shotgun (WGS) entry which is preliminary data.</text>
</comment>
<feature type="domain" description="Antistasin-like" evidence="5">
    <location>
        <begin position="255"/>
        <end position="280"/>
    </location>
</feature>
<dbReference type="Pfam" id="PF00093">
    <property type="entry name" value="VWC"/>
    <property type="match status" value="2"/>
</dbReference>
<dbReference type="InterPro" id="IPR004094">
    <property type="entry name" value="Antistasin-like"/>
</dbReference>
<feature type="domain" description="VWFC" evidence="4">
    <location>
        <begin position="88"/>
        <end position="148"/>
    </location>
</feature>
<evidence type="ECO:0000259" key="4">
    <source>
        <dbReference type="PROSITE" id="PS50184"/>
    </source>
</evidence>
<reference evidence="6 7" key="1">
    <citation type="submission" date="2022-12" db="EMBL/GenBank/DDBJ databases">
        <title>Chromosome-level genome assembly of true bugs.</title>
        <authorList>
            <person name="Ma L."/>
            <person name="Li H."/>
        </authorList>
    </citation>
    <scope>NUCLEOTIDE SEQUENCE [LARGE SCALE GENOMIC DNA]</scope>
    <source>
        <strain evidence="6">Lab_2022b</strain>
    </source>
</reference>
<feature type="domain" description="VWFC" evidence="4">
    <location>
        <begin position="362"/>
        <end position="419"/>
    </location>
</feature>
<dbReference type="EMBL" id="JAPXFL010000002">
    <property type="protein sequence ID" value="KAK9510415.1"/>
    <property type="molecule type" value="Genomic_DNA"/>
</dbReference>
<name>A0AAW1DL39_9HEMI</name>
<dbReference type="PROSITE" id="PS01208">
    <property type="entry name" value="VWFC_1"/>
    <property type="match status" value="2"/>
</dbReference>
<proteinExistence type="predicted"/>
<dbReference type="Gene3D" id="6.20.200.20">
    <property type="match status" value="5"/>
</dbReference>
<dbReference type="Pfam" id="PF23334">
    <property type="entry name" value="VWC2L_2nd"/>
    <property type="match status" value="2"/>
</dbReference>